<evidence type="ECO:0000313" key="14">
    <source>
        <dbReference type="EMBL" id="STD85028.1"/>
    </source>
</evidence>
<feature type="domain" description="PTS EIIC type-2" evidence="13">
    <location>
        <begin position="129"/>
        <end position="469"/>
    </location>
</feature>
<proteinExistence type="predicted"/>
<dbReference type="OrthoDB" id="9782569at2"/>
<dbReference type="AlphaFoldDB" id="A0A376H9F7"/>
<feature type="transmembrane region" description="Helical" evidence="11">
    <location>
        <begin position="140"/>
        <end position="163"/>
    </location>
</feature>
<evidence type="ECO:0000256" key="4">
    <source>
        <dbReference type="ARBA" id="ARBA00022553"/>
    </source>
</evidence>
<dbReference type="SUPFAM" id="SSF52794">
    <property type="entry name" value="PTS system IIB component-like"/>
    <property type="match status" value="1"/>
</dbReference>
<evidence type="ECO:0000259" key="13">
    <source>
        <dbReference type="PROSITE" id="PS51104"/>
    </source>
</evidence>
<keyword evidence="3" id="KW-1003">Cell membrane</keyword>
<dbReference type="InterPro" id="IPR013014">
    <property type="entry name" value="PTS_EIIC_2"/>
</dbReference>
<keyword evidence="5" id="KW-0762">Sugar transport</keyword>
<keyword evidence="15" id="KW-1185">Reference proteome</keyword>
<dbReference type="GO" id="GO:0005351">
    <property type="term" value="F:carbohydrate:proton symporter activity"/>
    <property type="evidence" value="ECO:0007669"/>
    <property type="project" value="InterPro"/>
</dbReference>
<dbReference type="Pfam" id="PF02302">
    <property type="entry name" value="PTS_IIB"/>
    <property type="match status" value="1"/>
</dbReference>
<evidence type="ECO:0000256" key="1">
    <source>
        <dbReference type="ARBA" id="ARBA00004429"/>
    </source>
</evidence>
<feature type="transmembrane region" description="Helical" evidence="11">
    <location>
        <begin position="208"/>
        <end position="237"/>
    </location>
</feature>
<dbReference type="GO" id="GO:0090563">
    <property type="term" value="F:protein-phosphocysteine-sugar phosphotransferase activity"/>
    <property type="evidence" value="ECO:0007669"/>
    <property type="project" value="TreeGrafter"/>
</dbReference>
<evidence type="ECO:0000256" key="6">
    <source>
        <dbReference type="ARBA" id="ARBA00022679"/>
    </source>
</evidence>
<dbReference type="Pfam" id="PF02378">
    <property type="entry name" value="PTS_EIIC"/>
    <property type="match status" value="1"/>
</dbReference>
<dbReference type="GO" id="GO:0009401">
    <property type="term" value="P:phosphoenolpyruvate-dependent sugar phosphotransferase system"/>
    <property type="evidence" value="ECO:0007669"/>
    <property type="project" value="UniProtKB-KW"/>
</dbReference>
<keyword evidence="8 11" id="KW-0812">Transmembrane</keyword>
<evidence type="ECO:0000256" key="5">
    <source>
        <dbReference type="ARBA" id="ARBA00022597"/>
    </source>
</evidence>
<protein>
    <submittedName>
        <fullName evidence="14">PTS family fructose porter component IIBC</fullName>
    </submittedName>
</protein>
<dbReference type="NCBIfam" id="TIGR00829">
    <property type="entry name" value="FRU"/>
    <property type="match status" value="1"/>
</dbReference>
<evidence type="ECO:0000256" key="8">
    <source>
        <dbReference type="ARBA" id="ARBA00022692"/>
    </source>
</evidence>
<dbReference type="InterPro" id="IPR003501">
    <property type="entry name" value="PTS_EIIB_2/3"/>
</dbReference>
<reference evidence="14 15" key="1">
    <citation type="submission" date="2018-06" db="EMBL/GenBank/DDBJ databases">
        <authorList>
            <consortium name="Pathogen Informatics"/>
            <person name="Doyle S."/>
        </authorList>
    </citation>
    <scope>NUCLEOTIDE SEQUENCE [LARGE SCALE GENOMIC DNA]</scope>
    <source>
        <strain evidence="14 15">NCTC12360</strain>
    </source>
</reference>
<keyword evidence="7" id="KW-0598">Phosphotransferase system</keyword>
<comment type="subcellular location">
    <subcellularLocation>
        <location evidence="1">Cell inner membrane</location>
        <topology evidence="1">Multi-pass membrane protein</topology>
    </subcellularLocation>
</comment>
<dbReference type="EMBL" id="UFYW01000001">
    <property type="protein sequence ID" value="STD85028.1"/>
    <property type="molecule type" value="Genomic_DNA"/>
</dbReference>
<evidence type="ECO:0000256" key="3">
    <source>
        <dbReference type="ARBA" id="ARBA00022475"/>
    </source>
</evidence>
<organism evidence="14 15">
    <name type="scientific">Enterococcus gallinarum</name>
    <dbReference type="NCBI Taxonomy" id="1353"/>
    <lineage>
        <taxon>Bacteria</taxon>
        <taxon>Bacillati</taxon>
        <taxon>Bacillota</taxon>
        <taxon>Bacilli</taxon>
        <taxon>Lactobacillales</taxon>
        <taxon>Enterococcaceae</taxon>
        <taxon>Enterococcus</taxon>
    </lineage>
</organism>
<dbReference type="CDD" id="cd05569">
    <property type="entry name" value="PTS_IIB_fructose"/>
    <property type="match status" value="1"/>
</dbReference>
<dbReference type="InterPro" id="IPR003352">
    <property type="entry name" value="PTS_EIIC"/>
</dbReference>
<evidence type="ECO:0000313" key="15">
    <source>
        <dbReference type="Proteomes" id="UP000254807"/>
    </source>
</evidence>
<dbReference type="InterPro" id="IPR036095">
    <property type="entry name" value="PTS_EIIB-like_sf"/>
</dbReference>
<dbReference type="Gene3D" id="3.40.50.2300">
    <property type="match status" value="1"/>
</dbReference>
<evidence type="ECO:0000256" key="9">
    <source>
        <dbReference type="ARBA" id="ARBA00022989"/>
    </source>
</evidence>
<dbReference type="NCBIfam" id="TIGR01427">
    <property type="entry name" value="PTS_IIC_fructo"/>
    <property type="match status" value="1"/>
</dbReference>
<feature type="domain" description="PTS EIIB type-2" evidence="12">
    <location>
        <begin position="6"/>
        <end position="101"/>
    </location>
</feature>
<feature type="transmembrane region" description="Helical" evidence="11">
    <location>
        <begin position="257"/>
        <end position="277"/>
    </location>
</feature>
<feature type="transmembrane region" description="Helical" evidence="11">
    <location>
        <begin position="435"/>
        <end position="455"/>
    </location>
</feature>
<dbReference type="InterPro" id="IPR003353">
    <property type="entry name" value="PTS_IIB_fruc"/>
</dbReference>
<evidence type="ECO:0000256" key="7">
    <source>
        <dbReference type="ARBA" id="ARBA00022683"/>
    </source>
</evidence>
<evidence type="ECO:0000256" key="2">
    <source>
        <dbReference type="ARBA" id="ARBA00022448"/>
    </source>
</evidence>
<keyword evidence="2" id="KW-0813">Transport</keyword>
<feature type="transmembrane region" description="Helical" evidence="11">
    <location>
        <begin position="396"/>
        <end position="415"/>
    </location>
</feature>
<accession>A0A376H9F7</accession>
<dbReference type="PROSITE" id="PS51099">
    <property type="entry name" value="PTS_EIIB_TYPE_2"/>
    <property type="match status" value="1"/>
</dbReference>
<dbReference type="FunFam" id="3.40.50.2300:FF:000014">
    <property type="entry name" value="PTS system fructose-like transporter subunit IIB"/>
    <property type="match status" value="1"/>
</dbReference>
<evidence type="ECO:0000256" key="11">
    <source>
        <dbReference type="SAM" id="Phobius"/>
    </source>
</evidence>
<dbReference type="GO" id="GO:0022877">
    <property type="term" value="F:protein-N(PI)-phosphohistidine-fructose phosphotransferase system transporter activity"/>
    <property type="evidence" value="ECO:0007669"/>
    <property type="project" value="InterPro"/>
</dbReference>
<dbReference type="InterPro" id="IPR050864">
    <property type="entry name" value="Bacterial_PTS_Sugar_Transport"/>
</dbReference>
<name>A0A376H9F7_ENTGA</name>
<sequence>MTTYKIVAATGCPTGIAHTYMAQEALEQAAKRKGIAIKVETHGQVGIENQLTPEEIKNADAVIIAADKDVQAERFAGKRVINVPVSKGIKDADQLIEEALRGSMIAENKTVDALEQADGGMAAGIGHSIYKNLMNGVSHMLPFVVAGGVIIAISFAIWGVYSFDPNDPTYNPTSAMLKGIGDTAMGMMVPILAAYIAEGIAKRPGLVVGFVGGLLANAGGAGFLGGIFAGFLAGYFILLLQKVMKGLPKQLDGLKAIFLYPVIGVLVIGVVMSLLASPMEAINQGMMDFLAGFQNSNPLILGIIVGCMSAFDMGGPVNKAAYVTGTALLAQGNHTFMAGVSAACIAPPLITGFAVLFFGKYFDTNDRNAGLVNFILGSTHITEGAIPFAAKDPLRVLPTMMLGSSIAAVLTYMFGVQVPAPHGGFLVLPVVTGKIAWVGSILLGSIIGGVILGFIQKRSVEKREAEVSAVEWKETAKE</sequence>
<dbReference type="PANTHER" id="PTHR30505">
    <property type="entry name" value="FRUCTOSE-LIKE PERMEASE"/>
    <property type="match status" value="1"/>
</dbReference>
<dbReference type="RefSeq" id="WP_060814539.1">
    <property type="nucleotide sequence ID" value="NZ_JBHULA010000047.1"/>
</dbReference>
<evidence type="ECO:0000259" key="12">
    <source>
        <dbReference type="PROSITE" id="PS51099"/>
    </source>
</evidence>
<keyword evidence="4" id="KW-0597">Phosphoprotein</keyword>
<feature type="transmembrane region" description="Helical" evidence="11">
    <location>
        <begin position="298"/>
        <end position="316"/>
    </location>
</feature>
<feature type="transmembrane region" description="Helical" evidence="11">
    <location>
        <begin position="336"/>
        <end position="358"/>
    </location>
</feature>
<gene>
    <name evidence="14" type="primary">fruA_2</name>
    <name evidence="14" type="ORF">NCTC12360_03579</name>
</gene>
<dbReference type="Proteomes" id="UP000254807">
    <property type="component" value="Unassembled WGS sequence"/>
</dbReference>
<dbReference type="PROSITE" id="PS51104">
    <property type="entry name" value="PTS_EIIC_TYPE_2"/>
    <property type="match status" value="1"/>
</dbReference>
<keyword evidence="10 11" id="KW-0472">Membrane</keyword>
<dbReference type="InterPro" id="IPR006327">
    <property type="entry name" value="PTS_IIC_fruc"/>
</dbReference>
<keyword evidence="6" id="KW-0808">Transferase</keyword>
<evidence type="ECO:0000256" key="10">
    <source>
        <dbReference type="ARBA" id="ARBA00023136"/>
    </source>
</evidence>
<dbReference type="GO" id="GO:0005886">
    <property type="term" value="C:plasma membrane"/>
    <property type="evidence" value="ECO:0007669"/>
    <property type="project" value="UniProtKB-SubCell"/>
</dbReference>
<feature type="transmembrane region" description="Helical" evidence="11">
    <location>
        <begin position="175"/>
        <end position="196"/>
    </location>
</feature>
<keyword evidence="9 11" id="KW-1133">Transmembrane helix</keyword>
<dbReference type="PANTHER" id="PTHR30505:SF28">
    <property type="entry name" value="PTS SYSTEM 2-O-ALPHA-MANNOSYL-D-GLYCERATE-SPECIFIC EIIABC COMPONENT"/>
    <property type="match status" value="1"/>
</dbReference>
<dbReference type="InterPro" id="IPR013011">
    <property type="entry name" value="PTS_EIIB_2"/>
</dbReference>